<dbReference type="GO" id="GO:0016491">
    <property type="term" value="F:oxidoreductase activity"/>
    <property type="evidence" value="ECO:0007669"/>
    <property type="project" value="UniProtKB-KW"/>
</dbReference>
<dbReference type="NCBIfam" id="NF003768">
    <property type="entry name" value="PRK05365.1"/>
    <property type="match status" value="1"/>
</dbReference>
<keyword evidence="7" id="KW-1185">Reference proteome</keyword>
<dbReference type="SUPFAM" id="SSF55469">
    <property type="entry name" value="FMN-dependent nitroreductase-like"/>
    <property type="match status" value="1"/>
</dbReference>
<protein>
    <submittedName>
        <fullName evidence="6">Malonic semialdehyde reductase</fullName>
    </submittedName>
</protein>
<dbReference type="Proteomes" id="UP000282674">
    <property type="component" value="Unassembled WGS sequence"/>
</dbReference>
<comment type="caution">
    <text evidence="6">The sequence shown here is derived from an EMBL/GenBank/DDBJ whole genome shotgun (WGS) entry which is preliminary data.</text>
</comment>
<evidence type="ECO:0000259" key="5">
    <source>
        <dbReference type="Pfam" id="PF00881"/>
    </source>
</evidence>
<dbReference type="CDD" id="cd02148">
    <property type="entry name" value="RutE-like"/>
    <property type="match status" value="1"/>
</dbReference>
<dbReference type="AlphaFoldDB" id="A0A3M2LEW2"/>
<keyword evidence="3" id="KW-0521">NADP</keyword>
<evidence type="ECO:0000256" key="2">
    <source>
        <dbReference type="ARBA" id="ARBA00022643"/>
    </source>
</evidence>
<gene>
    <name evidence="6" type="ORF">EBO15_39650</name>
</gene>
<dbReference type="InterPro" id="IPR050461">
    <property type="entry name" value="Nitroreductase_HadB/RutE"/>
</dbReference>
<dbReference type="PANTHER" id="PTHR43543">
    <property type="entry name" value="MALONIC SEMIALDEHYDE REDUCTASE RUTE-RELATED"/>
    <property type="match status" value="1"/>
</dbReference>
<evidence type="ECO:0000313" key="6">
    <source>
        <dbReference type="EMBL" id="RMI36069.1"/>
    </source>
</evidence>
<keyword evidence="4" id="KW-0560">Oxidoreductase</keyword>
<evidence type="ECO:0000256" key="3">
    <source>
        <dbReference type="ARBA" id="ARBA00022857"/>
    </source>
</evidence>
<feature type="domain" description="Nitroreductase" evidence="5">
    <location>
        <begin position="28"/>
        <end position="184"/>
    </location>
</feature>
<reference evidence="6 7" key="1">
    <citation type="submission" date="2018-10" db="EMBL/GenBank/DDBJ databases">
        <title>Isolation from soil.</title>
        <authorList>
            <person name="Hu J."/>
        </authorList>
    </citation>
    <scope>NUCLEOTIDE SEQUENCE [LARGE SCALE GENOMIC DNA]</scope>
    <source>
        <strain evidence="6 7">NEAU-Ht49</strain>
    </source>
</reference>
<accession>A0A3M2LEW2</accession>
<dbReference type="InterPro" id="IPR000415">
    <property type="entry name" value="Nitroreductase-like"/>
</dbReference>
<evidence type="ECO:0000313" key="7">
    <source>
        <dbReference type="Proteomes" id="UP000282674"/>
    </source>
</evidence>
<keyword evidence="2" id="KW-0288">FMN</keyword>
<dbReference type="InterPro" id="IPR029479">
    <property type="entry name" value="Nitroreductase"/>
</dbReference>
<keyword evidence="1" id="KW-0285">Flavoprotein</keyword>
<dbReference type="Pfam" id="PF00881">
    <property type="entry name" value="Nitroreductase"/>
    <property type="match status" value="1"/>
</dbReference>
<dbReference type="RefSeq" id="WP_122199610.1">
    <property type="nucleotide sequence ID" value="NZ_JBHSKC010000004.1"/>
</dbReference>
<evidence type="ECO:0000256" key="1">
    <source>
        <dbReference type="ARBA" id="ARBA00022630"/>
    </source>
</evidence>
<dbReference type="PANTHER" id="PTHR43543:SF1">
    <property type="entry name" value="MALONIC SEMIALDEHYDE REDUCTASE RUTE-RELATED"/>
    <property type="match status" value="1"/>
</dbReference>
<dbReference type="OrthoDB" id="9784375at2"/>
<evidence type="ECO:0000256" key="4">
    <source>
        <dbReference type="ARBA" id="ARBA00023002"/>
    </source>
</evidence>
<dbReference type="EMBL" id="RFFG01000150">
    <property type="protein sequence ID" value="RMI36069.1"/>
    <property type="molecule type" value="Genomic_DNA"/>
</dbReference>
<name>A0A3M2LEW2_9ACTN</name>
<proteinExistence type="predicted"/>
<organism evidence="6 7">
    <name type="scientific">Actinomadura harenae</name>
    <dbReference type="NCBI Taxonomy" id="2483351"/>
    <lineage>
        <taxon>Bacteria</taxon>
        <taxon>Bacillati</taxon>
        <taxon>Actinomycetota</taxon>
        <taxon>Actinomycetes</taxon>
        <taxon>Streptosporangiales</taxon>
        <taxon>Thermomonosporaceae</taxon>
        <taxon>Actinomadura</taxon>
    </lineage>
</organism>
<dbReference type="Gene3D" id="3.40.109.10">
    <property type="entry name" value="NADH Oxidase"/>
    <property type="match status" value="1"/>
</dbReference>
<dbReference type="InterPro" id="IPR023936">
    <property type="entry name" value="RutE-like"/>
</dbReference>
<sequence length="207" mass="22156">MTALHPEVRTTDTLALDAAAQDLLFREARTANTFASEPVPDERLQAIYDLVKFGPTAMNAQPMRLVAVRTPEARERLVAHMSEGNRPKTASAPLTLIVAADTGFHEHLPTVFPHAAGAREAMEGNPGRAGMAKFNATIQLGYLIVGIRAAGLAAGPMTGFDAEGVRAEFLEGTGQEVLAVVNVGMPGPDAWFPRNPRLAYDQIVTEI</sequence>